<protein>
    <recommendedName>
        <fullName evidence="4">Methyltransferase type 11 domain-containing protein</fullName>
    </recommendedName>
</protein>
<dbReference type="Proteomes" id="UP000799750">
    <property type="component" value="Unassembled WGS sequence"/>
</dbReference>
<dbReference type="InterPro" id="IPR029063">
    <property type="entry name" value="SAM-dependent_MTases_sf"/>
</dbReference>
<name>A0A6A6QV63_9PEZI</name>
<feature type="compositionally biased region" description="Low complexity" evidence="1">
    <location>
        <begin position="30"/>
        <end position="45"/>
    </location>
</feature>
<evidence type="ECO:0000313" key="3">
    <source>
        <dbReference type="Proteomes" id="UP000799750"/>
    </source>
</evidence>
<organism evidence="2 3">
    <name type="scientific">Lophium mytilinum</name>
    <dbReference type="NCBI Taxonomy" id="390894"/>
    <lineage>
        <taxon>Eukaryota</taxon>
        <taxon>Fungi</taxon>
        <taxon>Dikarya</taxon>
        <taxon>Ascomycota</taxon>
        <taxon>Pezizomycotina</taxon>
        <taxon>Dothideomycetes</taxon>
        <taxon>Pleosporomycetidae</taxon>
        <taxon>Mytilinidiales</taxon>
        <taxon>Mytilinidiaceae</taxon>
        <taxon>Lophium</taxon>
    </lineage>
</organism>
<dbReference type="AlphaFoldDB" id="A0A6A6QV63"/>
<feature type="compositionally biased region" description="Polar residues" evidence="1">
    <location>
        <begin position="63"/>
        <end position="72"/>
    </location>
</feature>
<feature type="compositionally biased region" description="Basic and acidic residues" evidence="1">
    <location>
        <begin position="48"/>
        <end position="62"/>
    </location>
</feature>
<feature type="region of interest" description="Disordered" evidence="1">
    <location>
        <begin position="135"/>
        <end position="173"/>
    </location>
</feature>
<dbReference type="Gene3D" id="3.40.50.150">
    <property type="entry name" value="Vaccinia Virus protein VP39"/>
    <property type="match status" value="1"/>
</dbReference>
<evidence type="ECO:0008006" key="4">
    <source>
        <dbReference type="Google" id="ProtNLM"/>
    </source>
</evidence>
<feature type="compositionally biased region" description="Low complexity" evidence="1">
    <location>
        <begin position="151"/>
        <end position="167"/>
    </location>
</feature>
<feature type="compositionally biased region" description="Polar residues" evidence="1">
    <location>
        <begin position="80"/>
        <end position="90"/>
    </location>
</feature>
<dbReference type="SUPFAM" id="SSF53335">
    <property type="entry name" value="S-adenosyl-L-methionine-dependent methyltransferases"/>
    <property type="match status" value="1"/>
</dbReference>
<dbReference type="EMBL" id="MU004188">
    <property type="protein sequence ID" value="KAF2496321.1"/>
    <property type="molecule type" value="Genomic_DNA"/>
</dbReference>
<reference evidence="2" key="1">
    <citation type="journal article" date="2020" name="Stud. Mycol.">
        <title>101 Dothideomycetes genomes: a test case for predicting lifestyles and emergence of pathogens.</title>
        <authorList>
            <person name="Haridas S."/>
            <person name="Albert R."/>
            <person name="Binder M."/>
            <person name="Bloem J."/>
            <person name="Labutti K."/>
            <person name="Salamov A."/>
            <person name="Andreopoulos B."/>
            <person name="Baker S."/>
            <person name="Barry K."/>
            <person name="Bills G."/>
            <person name="Bluhm B."/>
            <person name="Cannon C."/>
            <person name="Castanera R."/>
            <person name="Culley D."/>
            <person name="Daum C."/>
            <person name="Ezra D."/>
            <person name="Gonzalez J."/>
            <person name="Henrissat B."/>
            <person name="Kuo A."/>
            <person name="Liang C."/>
            <person name="Lipzen A."/>
            <person name="Lutzoni F."/>
            <person name="Magnuson J."/>
            <person name="Mondo S."/>
            <person name="Nolan M."/>
            <person name="Ohm R."/>
            <person name="Pangilinan J."/>
            <person name="Park H.-J."/>
            <person name="Ramirez L."/>
            <person name="Alfaro M."/>
            <person name="Sun H."/>
            <person name="Tritt A."/>
            <person name="Yoshinaga Y."/>
            <person name="Zwiers L.-H."/>
            <person name="Turgeon B."/>
            <person name="Goodwin S."/>
            <person name="Spatafora J."/>
            <person name="Crous P."/>
            <person name="Grigoriev I."/>
        </authorList>
    </citation>
    <scope>NUCLEOTIDE SEQUENCE</scope>
    <source>
        <strain evidence="2">CBS 269.34</strain>
    </source>
</reference>
<feature type="region of interest" description="Disordered" evidence="1">
    <location>
        <begin position="1"/>
        <end position="120"/>
    </location>
</feature>
<evidence type="ECO:0000256" key="1">
    <source>
        <dbReference type="SAM" id="MobiDB-lite"/>
    </source>
</evidence>
<accession>A0A6A6QV63</accession>
<feature type="compositionally biased region" description="Basic and acidic residues" evidence="1">
    <location>
        <begin position="12"/>
        <end position="29"/>
    </location>
</feature>
<proteinExistence type="predicted"/>
<evidence type="ECO:0000313" key="2">
    <source>
        <dbReference type="EMBL" id="KAF2496321.1"/>
    </source>
</evidence>
<sequence>MFAADLSWTDPTDIKVGARKEQKLKEEQSRPPSARSAKPPSVKSSKSSKKDSLWRSSTRDTKNLSIPTITPSKKSKTLPKASTSPKSTVENGPYELEETRKRSPKSPPKHLNLSLKDPSLHPAWTYSGTLSPKLPSGDSFDLPGVLPDPPRTSWSRKSSSRGSNTSRENPPEQICTDTIIDEVHEIQQLSPTSFVSRTTRRSTEVSVDNLPFGYASKLKPLEVCAVERTPVPPVTVQENVKYDRITSIVEIQGCLDPLQDFKLDEASDVKLRENSPLDNKIPDIAFVATPATKEIAPYSSSISPTLVSWKAPLEWEVNLSCASTLNDHRLSSVTELSADSTADDLTHFQRFIRRMENAGPRIILDRLREEWHDVDEEADDELKLEKQLWVLTALQLQTLDKSTEDSPGQLLRVPSTTQPIGHKKNILELYGNIAEVYQLSAMQAKSKIYYLSTKPQGQVTLPANVSYLSVPQAGSVPFPYAANSFNHIRASSLPSLVPSAKLPQLFRECYRLLAPGGVLEIRLMDSCPDRQTAGPKMRMWTEDRVSLNLEKSFRCSRPCTLVPTWVKEAGFSLENEDSGSTIQTLQIPTAVDSADGTVNDELSTLVGRALWKDVWGEFVDDVPGEPKWFWEDESIMEECLARKTVIECCTLFAFKK</sequence>
<gene>
    <name evidence="2" type="ORF">BU16DRAFT_617774</name>
</gene>
<keyword evidence="3" id="KW-1185">Reference proteome</keyword>
<dbReference type="OrthoDB" id="3902588at2759"/>